<feature type="region of interest" description="Disordered" evidence="1">
    <location>
        <begin position="1"/>
        <end position="25"/>
    </location>
</feature>
<evidence type="ECO:0000313" key="4">
    <source>
        <dbReference type="Proteomes" id="UP000555552"/>
    </source>
</evidence>
<feature type="transmembrane region" description="Helical" evidence="2">
    <location>
        <begin position="59"/>
        <end position="81"/>
    </location>
</feature>
<keyword evidence="2" id="KW-0812">Transmembrane</keyword>
<keyword evidence="4" id="KW-1185">Reference proteome</keyword>
<evidence type="ECO:0000256" key="1">
    <source>
        <dbReference type="SAM" id="MobiDB-lite"/>
    </source>
</evidence>
<dbReference type="Proteomes" id="UP000555552">
    <property type="component" value="Unassembled WGS sequence"/>
</dbReference>
<comment type="caution">
    <text evidence="3">The sequence shown here is derived from an EMBL/GenBank/DDBJ whole genome shotgun (WGS) entry which is preliminary data.</text>
</comment>
<sequence length="277" mass="27363">MSFASPFAGGGSGAPTFAVPGQRRQDDSDVEVVRLTGAPSVDLLPRAVAEADRFRRLQLGLAAALGLVVVGAAAATVLAGARVSSAEEALAGEQARTAQLQAEQAQFAEVPLLQAQRTALTTARDTALAQDVLWYRYSAHLANQLPDGMRLTSLTMQLADGAAAPVDPAATSTVGSVGGVTLSLEGTTVPDTADLLDVLGETPGVQDPWADSTTAGAEGGTTVQAHADLDAAALSGRYAEDATGADGAAVTGADGGAVAAGSTAAPAPDGTSTAGVG</sequence>
<protein>
    <recommendedName>
        <fullName evidence="5">Fimbrial assembly protein (PilN)</fullName>
    </recommendedName>
</protein>
<dbReference type="RefSeq" id="WP_171202595.1">
    <property type="nucleotide sequence ID" value="NZ_BAAANP010000009.1"/>
</dbReference>
<reference evidence="3 4" key="1">
    <citation type="submission" date="2020-05" db="EMBL/GenBank/DDBJ databases">
        <title>MicrobeNet Type strains.</title>
        <authorList>
            <person name="Nicholson A.C."/>
        </authorList>
    </citation>
    <scope>NUCLEOTIDE SEQUENCE [LARGE SCALE GENOMIC DNA]</scope>
    <source>
        <strain evidence="3 4">JCM 14547</strain>
    </source>
</reference>
<accession>A0A849BHW8</accession>
<dbReference type="EMBL" id="JABEMA010000066">
    <property type="protein sequence ID" value="NNH22759.1"/>
    <property type="molecule type" value="Genomic_DNA"/>
</dbReference>
<evidence type="ECO:0000256" key="2">
    <source>
        <dbReference type="SAM" id="Phobius"/>
    </source>
</evidence>
<dbReference type="AlphaFoldDB" id="A0A849BHW8"/>
<gene>
    <name evidence="3" type="ORF">HLB09_06565</name>
</gene>
<keyword evidence="2" id="KW-1133">Transmembrane helix</keyword>
<organism evidence="3 4">
    <name type="scientific">Pseudokineococcus marinus</name>
    <dbReference type="NCBI Taxonomy" id="351215"/>
    <lineage>
        <taxon>Bacteria</taxon>
        <taxon>Bacillati</taxon>
        <taxon>Actinomycetota</taxon>
        <taxon>Actinomycetes</taxon>
        <taxon>Kineosporiales</taxon>
        <taxon>Kineosporiaceae</taxon>
        <taxon>Pseudokineococcus</taxon>
    </lineage>
</organism>
<proteinExistence type="predicted"/>
<keyword evidence="2" id="KW-0472">Membrane</keyword>
<feature type="region of interest" description="Disordered" evidence="1">
    <location>
        <begin position="257"/>
        <end position="277"/>
    </location>
</feature>
<evidence type="ECO:0008006" key="5">
    <source>
        <dbReference type="Google" id="ProtNLM"/>
    </source>
</evidence>
<name>A0A849BHW8_9ACTN</name>
<feature type="compositionally biased region" description="Low complexity" evidence="1">
    <location>
        <begin position="257"/>
        <end position="271"/>
    </location>
</feature>
<evidence type="ECO:0000313" key="3">
    <source>
        <dbReference type="EMBL" id="NNH22759.1"/>
    </source>
</evidence>